<dbReference type="AlphaFoldDB" id="A0AAD5QSL0"/>
<dbReference type="EMBL" id="JAHQIW010004619">
    <property type="protein sequence ID" value="KAJ1363103.1"/>
    <property type="molecule type" value="Genomic_DNA"/>
</dbReference>
<reference evidence="1" key="1">
    <citation type="submission" date="2021-06" db="EMBL/GenBank/DDBJ databases">
        <title>Parelaphostrongylus tenuis whole genome reference sequence.</title>
        <authorList>
            <person name="Garwood T.J."/>
            <person name="Larsen P.A."/>
            <person name="Fountain-Jones N.M."/>
            <person name="Garbe J.R."/>
            <person name="Macchietto M.G."/>
            <person name="Kania S.A."/>
            <person name="Gerhold R.W."/>
            <person name="Richards J.E."/>
            <person name="Wolf T.M."/>
        </authorList>
    </citation>
    <scope>NUCLEOTIDE SEQUENCE</scope>
    <source>
        <strain evidence="1">MNPRO001-30</strain>
        <tissue evidence="1">Meninges</tissue>
    </source>
</reference>
<dbReference type="Proteomes" id="UP001196413">
    <property type="component" value="Unassembled WGS sequence"/>
</dbReference>
<comment type="caution">
    <text evidence="1">The sequence shown here is derived from an EMBL/GenBank/DDBJ whole genome shotgun (WGS) entry which is preliminary data.</text>
</comment>
<gene>
    <name evidence="1" type="ORF">KIN20_022870</name>
</gene>
<sequence length="61" mass="6815">MCIYDRRLFAHKSFKEDFIMQARRIRACNGGVGEVSSLAVMILTTYIASFLKLSPDLTSAA</sequence>
<evidence type="ECO:0000313" key="1">
    <source>
        <dbReference type="EMBL" id="KAJ1363103.1"/>
    </source>
</evidence>
<accession>A0AAD5QSL0</accession>
<keyword evidence="2" id="KW-1185">Reference proteome</keyword>
<protein>
    <submittedName>
        <fullName evidence="1">Uncharacterized protein</fullName>
    </submittedName>
</protein>
<proteinExistence type="predicted"/>
<name>A0AAD5QSL0_PARTN</name>
<evidence type="ECO:0000313" key="2">
    <source>
        <dbReference type="Proteomes" id="UP001196413"/>
    </source>
</evidence>
<organism evidence="1 2">
    <name type="scientific">Parelaphostrongylus tenuis</name>
    <name type="common">Meningeal worm</name>
    <dbReference type="NCBI Taxonomy" id="148309"/>
    <lineage>
        <taxon>Eukaryota</taxon>
        <taxon>Metazoa</taxon>
        <taxon>Ecdysozoa</taxon>
        <taxon>Nematoda</taxon>
        <taxon>Chromadorea</taxon>
        <taxon>Rhabditida</taxon>
        <taxon>Rhabditina</taxon>
        <taxon>Rhabditomorpha</taxon>
        <taxon>Strongyloidea</taxon>
        <taxon>Metastrongylidae</taxon>
        <taxon>Parelaphostrongylus</taxon>
    </lineage>
</organism>